<dbReference type="Proteomes" id="UP000231426">
    <property type="component" value="Unassembled WGS sequence"/>
</dbReference>
<dbReference type="SUPFAM" id="SSF52972">
    <property type="entry name" value="ITPase-like"/>
    <property type="match status" value="1"/>
</dbReference>
<dbReference type="PANTHER" id="PTHR43213:SF4">
    <property type="entry name" value="7-METHYL-GTP PYROPHOSPHATASE"/>
    <property type="match status" value="1"/>
</dbReference>
<gene>
    <name evidence="2" type="ORF">COU29_03590</name>
</gene>
<name>A0A2M6W5R6_9BACT</name>
<dbReference type="EMBL" id="PFBV01000005">
    <property type="protein sequence ID" value="PIT88070.1"/>
    <property type="molecule type" value="Genomic_DNA"/>
</dbReference>
<dbReference type="Gene3D" id="3.90.950.10">
    <property type="match status" value="1"/>
</dbReference>
<dbReference type="AlphaFoldDB" id="A0A2M6W5R6"/>
<comment type="caution">
    <text evidence="2">The sequence shown here is derived from an EMBL/GenBank/DDBJ whole genome shotgun (WGS) entry which is preliminary data.</text>
</comment>
<evidence type="ECO:0000313" key="3">
    <source>
        <dbReference type="Proteomes" id="UP000231426"/>
    </source>
</evidence>
<evidence type="ECO:0008006" key="4">
    <source>
        <dbReference type="Google" id="ProtNLM"/>
    </source>
</evidence>
<accession>A0A2M6W5R6</accession>
<protein>
    <recommendedName>
        <fullName evidence="4">Septum formation inhibitor Maf</fullName>
    </recommendedName>
</protein>
<evidence type="ECO:0000313" key="2">
    <source>
        <dbReference type="EMBL" id="PIT88070.1"/>
    </source>
</evidence>
<organism evidence="2 3">
    <name type="scientific">Candidatus Magasanikbacteria bacterium CG10_big_fil_rev_8_21_14_0_10_36_32</name>
    <dbReference type="NCBI Taxonomy" id="1974646"/>
    <lineage>
        <taxon>Bacteria</taxon>
        <taxon>Candidatus Magasanikiibacteriota</taxon>
    </lineage>
</organism>
<dbReference type="Pfam" id="PF02545">
    <property type="entry name" value="Maf"/>
    <property type="match status" value="1"/>
</dbReference>
<dbReference type="GO" id="GO:0047429">
    <property type="term" value="F:nucleoside triphosphate diphosphatase activity"/>
    <property type="evidence" value="ECO:0007669"/>
    <property type="project" value="InterPro"/>
</dbReference>
<proteinExistence type="predicted"/>
<dbReference type="PANTHER" id="PTHR43213">
    <property type="entry name" value="BIFUNCTIONAL DTTP/UTP PYROPHOSPHATASE/METHYLTRANSFERASE PROTEIN-RELATED"/>
    <property type="match status" value="1"/>
</dbReference>
<sequence length="79" mass="8826">MKIILGSQSKGRRGVLEKMGYEFEVMPSNIDEEEIRLENPQELTLALSYVKTNALLSKIKEPAILITSDQVVCWNGTAS</sequence>
<dbReference type="InterPro" id="IPR003697">
    <property type="entry name" value="Maf-like"/>
</dbReference>
<keyword evidence="1" id="KW-0378">Hydrolase</keyword>
<evidence type="ECO:0000256" key="1">
    <source>
        <dbReference type="ARBA" id="ARBA00022801"/>
    </source>
</evidence>
<reference evidence="3" key="1">
    <citation type="submission" date="2017-09" db="EMBL/GenBank/DDBJ databases">
        <title>Depth-based differentiation of microbial function through sediment-hosted aquifers and enrichment of novel symbionts in the deep terrestrial subsurface.</title>
        <authorList>
            <person name="Probst A.J."/>
            <person name="Ladd B."/>
            <person name="Jarett J.K."/>
            <person name="Geller-Mcgrath D.E."/>
            <person name="Sieber C.M.K."/>
            <person name="Emerson J.B."/>
            <person name="Anantharaman K."/>
            <person name="Thomas B.C."/>
            <person name="Malmstrom R."/>
            <person name="Stieglmeier M."/>
            <person name="Klingl A."/>
            <person name="Woyke T."/>
            <person name="Ryan C.M."/>
            <person name="Banfield J.F."/>
        </authorList>
    </citation>
    <scope>NUCLEOTIDE SEQUENCE [LARGE SCALE GENOMIC DNA]</scope>
</reference>
<dbReference type="InterPro" id="IPR029001">
    <property type="entry name" value="ITPase-like_fam"/>
</dbReference>